<evidence type="ECO:0000256" key="17">
    <source>
        <dbReference type="ARBA" id="ARBA00042280"/>
    </source>
</evidence>
<dbReference type="SMART" id="SM00330">
    <property type="entry name" value="PIPKc"/>
    <property type="match status" value="1"/>
</dbReference>
<keyword evidence="21" id="KW-1185">Reference proteome</keyword>
<dbReference type="Gene3D" id="3.30.810.10">
    <property type="entry name" value="2-Layer Sandwich"/>
    <property type="match status" value="2"/>
</dbReference>
<dbReference type="InterPro" id="IPR023610">
    <property type="entry name" value="PInositol-4/5-P-5/4-kinase"/>
</dbReference>
<evidence type="ECO:0000256" key="18">
    <source>
        <dbReference type="PROSITE-ProRule" id="PRU00781"/>
    </source>
</evidence>
<dbReference type="GO" id="GO:0016309">
    <property type="term" value="F:1-phosphatidylinositol-5-phosphate 4-kinase activity"/>
    <property type="evidence" value="ECO:0007669"/>
    <property type="project" value="TreeGrafter"/>
</dbReference>
<dbReference type="GO" id="GO:0046854">
    <property type="term" value="P:phosphatidylinositol phosphate biosynthetic process"/>
    <property type="evidence" value="ECO:0007669"/>
    <property type="project" value="TreeGrafter"/>
</dbReference>
<evidence type="ECO:0000256" key="6">
    <source>
        <dbReference type="ARBA" id="ARBA00022741"/>
    </source>
</evidence>
<sequence length="247" mass="27069">MAGEHNRDGRSLSHLCGSTKDVQLPRGAGLSQQSDISQGLLDCTAPSMGLRAAAQRQLEHSQKQSLCWTCGAQGDSITVLDPDPPGGHQAQDFLLNGRETYMVVTRNMSSHQLTMHCKYDLKGSTVAREASDKEKGLLLGIHNVDQAEQEKVEVEEQPGSLLSFPRFFGPGEFDPSVEVYAMKSHESPPRKEVYFVAVTDIFTLSDAKKKAAHAAKTLKNGAGSEIETVNPEQYSKHFNKVMSNLLR</sequence>
<keyword evidence="5 18" id="KW-0808">Transferase</keyword>
<dbReference type="GO" id="GO:0016308">
    <property type="term" value="F:1-phosphatidylinositol-4-phosphate 5-kinase activity"/>
    <property type="evidence" value="ECO:0007669"/>
    <property type="project" value="TreeGrafter"/>
</dbReference>
<keyword evidence="9" id="KW-0443">Lipid metabolism</keyword>
<evidence type="ECO:0000256" key="14">
    <source>
        <dbReference type="ARBA" id="ARBA00041775"/>
    </source>
</evidence>
<dbReference type="AlphaFoldDB" id="L5M5Y7"/>
<evidence type="ECO:0000259" key="19">
    <source>
        <dbReference type="PROSITE" id="PS51455"/>
    </source>
</evidence>
<reference evidence="21" key="1">
    <citation type="journal article" date="2013" name="Science">
        <title>Comparative analysis of bat genomes provides insight into the evolution of flight and immunity.</title>
        <authorList>
            <person name="Zhang G."/>
            <person name="Cowled C."/>
            <person name="Shi Z."/>
            <person name="Huang Z."/>
            <person name="Bishop-Lilly K.A."/>
            <person name="Fang X."/>
            <person name="Wynne J.W."/>
            <person name="Xiong Z."/>
            <person name="Baker M.L."/>
            <person name="Zhao W."/>
            <person name="Tachedjian M."/>
            <person name="Zhu Y."/>
            <person name="Zhou P."/>
            <person name="Jiang X."/>
            <person name="Ng J."/>
            <person name="Yang L."/>
            <person name="Wu L."/>
            <person name="Xiao J."/>
            <person name="Feng Y."/>
            <person name="Chen Y."/>
            <person name="Sun X."/>
            <person name="Zhang Y."/>
            <person name="Marsh G.A."/>
            <person name="Crameri G."/>
            <person name="Broder C.C."/>
            <person name="Frey K.G."/>
            <person name="Wang L.F."/>
            <person name="Wang J."/>
        </authorList>
    </citation>
    <scope>NUCLEOTIDE SEQUENCE [LARGE SCALE GENOMIC DNA]</scope>
</reference>
<evidence type="ECO:0000256" key="4">
    <source>
        <dbReference type="ARBA" id="ARBA00022475"/>
    </source>
</evidence>
<evidence type="ECO:0000256" key="11">
    <source>
        <dbReference type="ARBA" id="ARBA00023228"/>
    </source>
</evidence>
<dbReference type="PANTHER" id="PTHR23086">
    <property type="entry name" value="PHOSPHATIDYLINOSITOL-4-PHOSPHATE 5-KINASE"/>
    <property type="match status" value="1"/>
</dbReference>
<evidence type="ECO:0000256" key="3">
    <source>
        <dbReference type="ARBA" id="ARBA00004371"/>
    </source>
</evidence>
<keyword evidence="12" id="KW-0539">Nucleus</keyword>
<keyword evidence="6 18" id="KW-0547">Nucleotide-binding</keyword>
<proteinExistence type="predicted"/>
<dbReference type="InterPro" id="IPR002498">
    <property type="entry name" value="PInositol-4-P-4/5-kinase_core"/>
</dbReference>
<evidence type="ECO:0000256" key="15">
    <source>
        <dbReference type="ARBA" id="ARBA00041869"/>
    </source>
</evidence>
<dbReference type="SUPFAM" id="SSF56104">
    <property type="entry name" value="SAICAR synthase-like"/>
    <property type="match status" value="1"/>
</dbReference>
<dbReference type="EMBL" id="KB103926">
    <property type="protein sequence ID" value="ELK33695.1"/>
    <property type="molecule type" value="Genomic_DNA"/>
</dbReference>
<accession>L5M5Y7</accession>
<keyword evidence="4" id="KW-1003">Cell membrane</keyword>
<evidence type="ECO:0000256" key="2">
    <source>
        <dbReference type="ARBA" id="ARBA00004236"/>
    </source>
</evidence>
<dbReference type="PROSITE" id="PS51455">
    <property type="entry name" value="PIPK"/>
    <property type="match status" value="1"/>
</dbReference>
<dbReference type="GO" id="GO:0005886">
    <property type="term" value="C:plasma membrane"/>
    <property type="evidence" value="ECO:0007669"/>
    <property type="project" value="UniProtKB-SubCell"/>
</dbReference>
<keyword evidence="7 18" id="KW-0418">Kinase</keyword>
<evidence type="ECO:0000256" key="1">
    <source>
        <dbReference type="ARBA" id="ARBA00004123"/>
    </source>
</evidence>
<evidence type="ECO:0000256" key="8">
    <source>
        <dbReference type="ARBA" id="ARBA00022840"/>
    </source>
</evidence>
<dbReference type="PANTHER" id="PTHR23086:SF21">
    <property type="entry name" value="PHOSPHATIDYLINOSITOL 5-PHOSPHATE 4-KINASE TYPE-2 ALPHA"/>
    <property type="match status" value="1"/>
</dbReference>
<evidence type="ECO:0000256" key="5">
    <source>
        <dbReference type="ARBA" id="ARBA00022679"/>
    </source>
</evidence>
<evidence type="ECO:0000313" key="21">
    <source>
        <dbReference type="Proteomes" id="UP000010556"/>
    </source>
</evidence>
<keyword evidence="11" id="KW-0458">Lysosome</keyword>
<dbReference type="GO" id="GO:0005764">
    <property type="term" value="C:lysosome"/>
    <property type="evidence" value="ECO:0007669"/>
    <property type="project" value="UniProtKB-SubCell"/>
</dbReference>
<evidence type="ECO:0000256" key="16">
    <source>
        <dbReference type="ARBA" id="ARBA00042005"/>
    </source>
</evidence>
<dbReference type="Proteomes" id="UP000010556">
    <property type="component" value="Unassembled WGS sequence"/>
</dbReference>
<evidence type="ECO:0000256" key="10">
    <source>
        <dbReference type="ARBA" id="ARBA00023136"/>
    </source>
</evidence>
<organism evidence="20 21">
    <name type="scientific">Myotis davidii</name>
    <name type="common">David's myotis</name>
    <dbReference type="NCBI Taxonomy" id="225400"/>
    <lineage>
        <taxon>Eukaryota</taxon>
        <taxon>Metazoa</taxon>
        <taxon>Chordata</taxon>
        <taxon>Craniata</taxon>
        <taxon>Vertebrata</taxon>
        <taxon>Euteleostomi</taxon>
        <taxon>Mammalia</taxon>
        <taxon>Eutheria</taxon>
        <taxon>Laurasiatheria</taxon>
        <taxon>Chiroptera</taxon>
        <taxon>Yangochiroptera</taxon>
        <taxon>Vespertilionidae</taxon>
        <taxon>Myotis</taxon>
    </lineage>
</organism>
<evidence type="ECO:0000256" key="13">
    <source>
        <dbReference type="ARBA" id="ARBA00040083"/>
    </source>
</evidence>
<name>L5M5Y7_MYODS</name>
<evidence type="ECO:0000313" key="20">
    <source>
        <dbReference type="EMBL" id="ELK33695.1"/>
    </source>
</evidence>
<evidence type="ECO:0000256" key="12">
    <source>
        <dbReference type="ARBA" id="ARBA00023242"/>
    </source>
</evidence>
<evidence type="ECO:0000256" key="7">
    <source>
        <dbReference type="ARBA" id="ARBA00022777"/>
    </source>
</evidence>
<protein>
    <recommendedName>
        <fullName evidence="13">Phosphatidylinositol 5-phosphate 4-kinase type-2 alpha</fullName>
    </recommendedName>
    <alternativeName>
        <fullName evidence="14">1-phosphatidylinositol 5-phosphate 4-kinase 2-alpha</fullName>
    </alternativeName>
    <alternativeName>
        <fullName evidence="17">Diphosphoinositide kinase 2-alpha</fullName>
    </alternativeName>
    <alternativeName>
        <fullName evidence="16">Phosphatidylinositol 5-phosphate 4-kinase type II alpha</fullName>
    </alternativeName>
    <alternativeName>
        <fullName evidence="15">PtdIns(5)P-4-kinase isoform 2-alpha</fullName>
    </alternativeName>
</protein>
<comment type="subcellular location">
    <subcellularLocation>
        <location evidence="2">Cell membrane</location>
    </subcellularLocation>
    <subcellularLocation>
        <location evidence="3">Lysosome</location>
    </subcellularLocation>
    <subcellularLocation>
        <location evidence="1">Nucleus</location>
    </subcellularLocation>
</comment>
<evidence type="ECO:0000256" key="9">
    <source>
        <dbReference type="ARBA" id="ARBA00023098"/>
    </source>
</evidence>
<feature type="domain" description="PIPK" evidence="19">
    <location>
        <begin position="1"/>
        <end position="246"/>
    </location>
</feature>
<dbReference type="InterPro" id="IPR027483">
    <property type="entry name" value="PInositol-4-P-4/5-kinase_C_sf"/>
</dbReference>
<dbReference type="GO" id="GO:0005634">
    <property type="term" value="C:nucleus"/>
    <property type="evidence" value="ECO:0007669"/>
    <property type="project" value="UniProtKB-SubCell"/>
</dbReference>
<dbReference type="GO" id="GO:0005524">
    <property type="term" value="F:ATP binding"/>
    <property type="evidence" value="ECO:0007669"/>
    <property type="project" value="UniProtKB-UniRule"/>
</dbReference>
<keyword evidence="10" id="KW-0472">Membrane</keyword>
<gene>
    <name evidence="20" type="ORF">MDA_GLEAN10009160</name>
</gene>
<keyword evidence="8 18" id="KW-0067">ATP-binding</keyword>
<dbReference type="Pfam" id="PF01504">
    <property type="entry name" value="PIP5K"/>
    <property type="match status" value="2"/>
</dbReference>